<dbReference type="NCBIfam" id="NF037970">
    <property type="entry name" value="vanZ_1"/>
    <property type="match status" value="1"/>
</dbReference>
<keyword evidence="1" id="KW-1133">Transmembrane helix</keyword>
<evidence type="ECO:0000313" key="3">
    <source>
        <dbReference type="EMBL" id="CCH02567.1"/>
    </source>
</evidence>
<dbReference type="HOGENOM" id="CLU_096028_3_2_10"/>
<dbReference type="PANTHER" id="PTHR28008">
    <property type="entry name" value="DOMAIN PROTEIN, PUTATIVE (AFU_ORTHOLOGUE AFUA_3G10980)-RELATED"/>
    <property type="match status" value="1"/>
</dbReference>
<feature type="domain" description="VanZ-like" evidence="2">
    <location>
        <begin position="39"/>
        <end position="110"/>
    </location>
</feature>
<evidence type="ECO:0000256" key="1">
    <source>
        <dbReference type="SAM" id="Phobius"/>
    </source>
</evidence>
<proteinExistence type="predicted"/>
<dbReference type="STRING" id="1166018.FAES_4568"/>
<dbReference type="Proteomes" id="UP000011058">
    <property type="component" value="Chromosome"/>
</dbReference>
<dbReference type="AlphaFoldDB" id="I0KEL4"/>
<feature type="transmembrane region" description="Helical" evidence="1">
    <location>
        <begin position="93"/>
        <end position="111"/>
    </location>
</feature>
<feature type="transmembrane region" description="Helical" evidence="1">
    <location>
        <begin position="41"/>
        <end position="57"/>
    </location>
</feature>
<dbReference type="PANTHER" id="PTHR28008:SF1">
    <property type="entry name" value="DOMAIN PROTEIN, PUTATIVE (AFU_ORTHOLOGUE AFUA_3G10980)-RELATED"/>
    <property type="match status" value="1"/>
</dbReference>
<feature type="transmembrane region" description="Helical" evidence="1">
    <location>
        <begin position="12"/>
        <end position="29"/>
    </location>
</feature>
<keyword evidence="4" id="KW-1185">Reference proteome</keyword>
<dbReference type="KEGG" id="fae:FAES_4568"/>
<evidence type="ECO:0000313" key="4">
    <source>
        <dbReference type="Proteomes" id="UP000011058"/>
    </source>
</evidence>
<name>I0KEL4_9BACT</name>
<protein>
    <recommendedName>
        <fullName evidence="2">VanZ-like domain-containing protein</fullName>
    </recommendedName>
</protein>
<feature type="transmembrane region" description="Helical" evidence="1">
    <location>
        <begin position="64"/>
        <end position="81"/>
    </location>
</feature>
<dbReference type="InterPro" id="IPR006976">
    <property type="entry name" value="VanZ-like"/>
</dbReference>
<dbReference type="eggNOG" id="COG5652">
    <property type="taxonomic scope" value="Bacteria"/>
</dbReference>
<reference evidence="3 4" key="1">
    <citation type="journal article" date="2012" name="J. Bacteriol.">
        <title>Genome Sequence of Fibrella aestuarina BUZ 2T, a Filamentous Marine Bacterium.</title>
        <authorList>
            <person name="Filippini M."/>
            <person name="Qi W."/>
            <person name="Blom J."/>
            <person name="Goesmann A."/>
            <person name="Smits T.H."/>
            <person name="Bagheri H.C."/>
        </authorList>
    </citation>
    <scope>NUCLEOTIDE SEQUENCE [LARGE SCALE GENOMIC DNA]</scope>
    <source>
        <strain evidence="4">BUZ 2T</strain>
    </source>
</reference>
<accession>I0KEL4</accession>
<keyword evidence="1" id="KW-0472">Membrane</keyword>
<dbReference type="Pfam" id="PF04892">
    <property type="entry name" value="VanZ"/>
    <property type="match status" value="1"/>
</dbReference>
<evidence type="ECO:0000259" key="2">
    <source>
        <dbReference type="Pfam" id="PF04892"/>
    </source>
</evidence>
<organism evidence="3 4">
    <name type="scientific">Fibrella aestuarina BUZ 2</name>
    <dbReference type="NCBI Taxonomy" id="1166018"/>
    <lineage>
        <taxon>Bacteria</taxon>
        <taxon>Pseudomonadati</taxon>
        <taxon>Bacteroidota</taxon>
        <taxon>Cytophagia</taxon>
        <taxon>Cytophagales</taxon>
        <taxon>Spirosomataceae</taxon>
        <taxon>Fibrella</taxon>
    </lineage>
</organism>
<dbReference type="EMBL" id="HE796683">
    <property type="protein sequence ID" value="CCH02567.1"/>
    <property type="molecule type" value="Genomic_DNA"/>
</dbReference>
<sequence length="118" mass="12951">MWLVVHIHWQRAAAIAWSIAIFAGLSLPTDVAPDVGGSDKNVHTIIFAGFAFLWRWAGLSERRTLAWGVAYAVLSEVYQAVMPIGRSGDWQDALADVIGLLIGLLLARLLATFSRKFS</sequence>
<keyword evidence="1" id="KW-0812">Transmembrane</keyword>
<gene>
    <name evidence="3" type="ORF">FAES_4568</name>
</gene>